<feature type="region of interest" description="Disordered" evidence="1">
    <location>
        <begin position="232"/>
        <end position="258"/>
    </location>
</feature>
<protein>
    <submittedName>
        <fullName evidence="2">Uncharacterized protein</fullName>
    </submittedName>
</protein>
<dbReference type="EMBL" id="BQNB010012800">
    <property type="protein sequence ID" value="GJT08058.1"/>
    <property type="molecule type" value="Genomic_DNA"/>
</dbReference>
<proteinExistence type="predicted"/>
<sequence length="269" mass="31046">MHKAHDGNLSSAGANLLKNTWDHVRFGNDPFAPIPWLWRFGSRKITIEKVYYVKVSIHNLFTLVQICDTDLELHFGNRRVLLEISRETDLTKPATEFLNKTLKSSFKKKKELSIKLLLLEHLNRTALLKDETALSLRLLEQCFWLLNFLYSFGLKQLQPHAIAQKQIKHPSQLKLKRHITSYNDNKIPQLNTFTSLVALSKGYRVYNKRTRLIVKSIHLRFDEIKEMSETSVANNTSGIGSPKRQKSQISDNPDPATRTTKCILLPLSR</sequence>
<reference evidence="2" key="1">
    <citation type="journal article" date="2022" name="Int. J. Mol. Sci.">
        <title>Draft Genome of Tanacetum Coccineum: Genomic Comparison of Closely Related Tanacetum-Family Plants.</title>
        <authorList>
            <person name="Yamashiro T."/>
            <person name="Shiraishi A."/>
            <person name="Nakayama K."/>
            <person name="Satake H."/>
        </authorList>
    </citation>
    <scope>NUCLEOTIDE SEQUENCE</scope>
</reference>
<name>A0ABQ5B3C5_9ASTR</name>
<keyword evidence="3" id="KW-1185">Reference proteome</keyword>
<evidence type="ECO:0000313" key="3">
    <source>
        <dbReference type="Proteomes" id="UP001151760"/>
    </source>
</evidence>
<organism evidence="2 3">
    <name type="scientific">Tanacetum coccineum</name>
    <dbReference type="NCBI Taxonomy" id="301880"/>
    <lineage>
        <taxon>Eukaryota</taxon>
        <taxon>Viridiplantae</taxon>
        <taxon>Streptophyta</taxon>
        <taxon>Embryophyta</taxon>
        <taxon>Tracheophyta</taxon>
        <taxon>Spermatophyta</taxon>
        <taxon>Magnoliopsida</taxon>
        <taxon>eudicotyledons</taxon>
        <taxon>Gunneridae</taxon>
        <taxon>Pentapetalae</taxon>
        <taxon>asterids</taxon>
        <taxon>campanulids</taxon>
        <taxon>Asterales</taxon>
        <taxon>Asteraceae</taxon>
        <taxon>Asteroideae</taxon>
        <taxon>Anthemideae</taxon>
        <taxon>Anthemidinae</taxon>
        <taxon>Tanacetum</taxon>
    </lineage>
</organism>
<dbReference type="Proteomes" id="UP001151760">
    <property type="component" value="Unassembled WGS sequence"/>
</dbReference>
<evidence type="ECO:0000256" key="1">
    <source>
        <dbReference type="SAM" id="MobiDB-lite"/>
    </source>
</evidence>
<reference evidence="2" key="2">
    <citation type="submission" date="2022-01" db="EMBL/GenBank/DDBJ databases">
        <authorList>
            <person name="Yamashiro T."/>
            <person name="Shiraishi A."/>
            <person name="Satake H."/>
            <person name="Nakayama K."/>
        </authorList>
    </citation>
    <scope>NUCLEOTIDE SEQUENCE</scope>
</reference>
<accession>A0ABQ5B3C5</accession>
<evidence type="ECO:0000313" key="2">
    <source>
        <dbReference type="EMBL" id="GJT08058.1"/>
    </source>
</evidence>
<comment type="caution">
    <text evidence="2">The sequence shown here is derived from an EMBL/GenBank/DDBJ whole genome shotgun (WGS) entry which is preliminary data.</text>
</comment>
<gene>
    <name evidence="2" type="ORF">Tco_0842520</name>
</gene>